<evidence type="ECO:0000256" key="5">
    <source>
        <dbReference type="ARBA" id="ARBA00023163"/>
    </source>
</evidence>
<dbReference type="InterPro" id="IPR011006">
    <property type="entry name" value="CheY-like_superfamily"/>
</dbReference>
<dbReference type="PROSITE" id="PS50043">
    <property type="entry name" value="HTH_LUXR_2"/>
    <property type="match status" value="1"/>
</dbReference>
<dbReference type="InterPro" id="IPR001789">
    <property type="entry name" value="Sig_transdc_resp-reg_receiver"/>
</dbReference>
<protein>
    <submittedName>
        <fullName evidence="9">LuxR family transcriptional regulator</fullName>
    </submittedName>
</protein>
<dbReference type="CDD" id="cd06170">
    <property type="entry name" value="LuxR_C_like"/>
    <property type="match status" value="1"/>
</dbReference>
<dbReference type="STRING" id="1395513.P343_11770"/>
<dbReference type="SMART" id="SM00448">
    <property type="entry name" value="REC"/>
    <property type="match status" value="1"/>
</dbReference>
<name>V6IW34_9BACL</name>
<dbReference type="RefSeq" id="WP_023510597.1">
    <property type="nucleotide sequence ID" value="NZ_AWTC01000011.1"/>
</dbReference>
<dbReference type="PROSITE" id="PS50110">
    <property type="entry name" value="RESPONSE_REGULATORY"/>
    <property type="match status" value="1"/>
</dbReference>
<evidence type="ECO:0000313" key="10">
    <source>
        <dbReference type="Proteomes" id="UP000018296"/>
    </source>
</evidence>
<dbReference type="Pfam" id="PF00072">
    <property type="entry name" value="Response_reg"/>
    <property type="match status" value="1"/>
</dbReference>
<dbReference type="SUPFAM" id="SSF46894">
    <property type="entry name" value="C-terminal effector domain of the bipartite response regulators"/>
    <property type="match status" value="1"/>
</dbReference>
<reference evidence="9 10" key="1">
    <citation type="journal article" date="2013" name="Genome Announc.">
        <title>Genome Sequence of Sporolactobacillus laevolacticus DSM442, an Efficient Polymer-Grade D-Lactate Producer from Agricultural Waste Cottonseed as a Nitrogen Source.</title>
        <authorList>
            <person name="Wang H."/>
            <person name="Wang L."/>
            <person name="Ju J."/>
            <person name="Yu B."/>
            <person name="Ma Y."/>
        </authorList>
    </citation>
    <scope>NUCLEOTIDE SEQUENCE [LARGE SCALE GENOMIC DNA]</scope>
    <source>
        <strain evidence="9 10">DSM 442</strain>
    </source>
</reference>
<dbReference type="InterPro" id="IPR058245">
    <property type="entry name" value="NreC/VraR/RcsB-like_REC"/>
</dbReference>
<keyword evidence="2" id="KW-0902">Two-component regulatory system</keyword>
<evidence type="ECO:0000259" key="7">
    <source>
        <dbReference type="PROSITE" id="PS50043"/>
    </source>
</evidence>
<dbReference type="Pfam" id="PF00196">
    <property type="entry name" value="GerE"/>
    <property type="match status" value="1"/>
</dbReference>
<dbReference type="PRINTS" id="PR00038">
    <property type="entry name" value="HTHLUXR"/>
</dbReference>
<dbReference type="eggNOG" id="COG2197">
    <property type="taxonomic scope" value="Bacteria"/>
</dbReference>
<dbReference type="GO" id="GO:0000160">
    <property type="term" value="P:phosphorelay signal transduction system"/>
    <property type="evidence" value="ECO:0007669"/>
    <property type="project" value="UniProtKB-KW"/>
</dbReference>
<evidence type="ECO:0000256" key="1">
    <source>
        <dbReference type="ARBA" id="ARBA00022553"/>
    </source>
</evidence>
<sequence>MTINIILVDDHLLMLMGLKELLEKEADFHVMNALSDPINLEQIIQSDPPDVLVLDVRLKNTNGIDLTRRIKKTRAYLKIVILSGYTFDEYIEAARLAGADAYVTKEESNMKLASVIRQVCQGEKVFPNLHPDIPSESLTPRERDILKLIAADMTTTEISEKLSISKRTVEYHISSIMQKLGADSRVGAVVNAIKKGLLSV</sequence>
<dbReference type="AlphaFoldDB" id="V6IW34"/>
<gene>
    <name evidence="9" type="ORF">P343_11770</name>
</gene>
<dbReference type="GO" id="GO:0006355">
    <property type="term" value="P:regulation of DNA-templated transcription"/>
    <property type="evidence" value="ECO:0007669"/>
    <property type="project" value="InterPro"/>
</dbReference>
<dbReference type="SMART" id="SM00421">
    <property type="entry name" value="HTH_LUXR"/>
    <property type="match status" value="1"/>
</dbReference>
<evidence type="ECO:0000256" key="6">
    <source>
        <dbReference type="PROSITE-ProRule" id="PRU00169"/>
    </source>
</evidence>
<dbReference type="Gene3D" id="3.40.50.2300">
    <property type="match status" value="1"/>
</dbReference>
<accession>V6IW34</accession>
<dbReference type="InterPro" id="IPR036388">
    <property type="entry name" value="WH-like_DNA-bd_sf"/>
</dbReference>
<dbReference type="PANTHER" id="PTHR43214">
    <property type="entry name" value="TWO-COMPONENT RESPONSE REGULATOR"/>
    <property type="match status" value="1"/>
</dbReference>
<dbReference type="Gene3D" id="1.10.10.10">
    <property type="entry name" value="Winged helix-like DNA-binding domain superfamily/Winged helix DNA-binding domain"/>
    <property type="match status" value="1"/>
</dbReference>
<proteinExistence type="predicted"/>
<dbReference type="PROSITE" id="PS00622">
    <property type="entry name" value="HTH_LUXR_1"/>
    <property type="match status" value="1"/>
</dbReference>
<dbReference type="CDD" id="cd17535">
    <property type="entry name" value="REC_NarL-like"/>
    <property type="match status" value="1"/>
</dbReference>
<dbReference type="SUPFAM" id="SSF52172">
    <property type="entry name" value="CheY-like"/>
    <property type="match status" value="1"/>
</dbReference>
<comment type="caution">
    <text evidence="9">The sequence shown here is derived from an EMBL/GenBank/DDBJ whole genome shotgun (WGS) entry which is preliminary data.</text>
</comment>
<keyword evidence="5" id="KW-0804">Transcription</keyword>
<keyword evidence="4" id="KW-0238">DNA-binding</keyword>
<organism evidence="9 10">
    <name type="scientific">Sporolactobacillus laevolacticus DSM 442</name>
    <dbReference type="NCBI Taxonomy" id="1395513"/>
    <lineage>
        <taxon>Bacteria</taxon>
        <taxon>Bacillati</taxon>
        <taxon>Bacillota</taxon>
        <taxon>Bacilli</taxon>
        <taxon>Bacillales</taxon>
        <taxon>Sporolactobacillaceae</taxon>
        <taxon>Sporolactobacillus</taxon>
    </lineage>
</organism>
<feature type="domain" description="HTH luxR-type" evidence="7">
    <location>
        <begin position="131"/>
        <end position="196"/>
    </location>
</feature>
<dbReference type="Proteomes" id="UP000018296">
    <property type="component" value="Unassembled WGS sequence"/>
</dbReference>
<evidence type="ECO:0000256" key="4">
    <source>
        <dbReference type="ARBA" id="ARBA00023125"/>
    </source>
</evidence>
<feature type="modified residue" description="4-aspartylphosphate" evidence="6">
    <location>
        <position position="55"/>
    </location>
</feature>
<dbReference type="EMBL" id="AWTC01000011">
    <property type="protein sequence ID" value="EST11437.1"/>
    <property type="molecule type" value="Genomic_DNA"/>
</dbReference>
<keyword evidence="1 6" id="KW-0597">Phosphoprotein</keyword>
<evidence type="ECO:0000256" key="3">
    <source>
        <dbReference type="ARBA" id="ARBA00023015"/>
    </source>
</evidence>
<evidence type="ECO:0000256" key="2">
    <source>
        <dbReference type="ARBA" id="ARBA00023012"/>
    </source>
</evidence>
<dbReference type="InterPro" id="IPR000792">
    <property type="entry name" value="Tscrpt_reg_LuxR_C"/>
</dbReference>
<keyword evidence="10" id="KW-1185">Reference proteome</keyword>
<dbReference type="InterPro" id="IPR016032">
    <property type="entry name" value="Sig_transdc_resp-reg_C-effctor"/>
</dbReference>
<evidence type="ECO:0000313" key="9">
    <source>
        <dbReference type="EMBL" id="EST11437.1"/>
    </source>
</evidence>
<dbReference type="PATRIC" id="fig|1395513.3.peg.2383"/>
<feature type="domain" description="Response regulatory" evidence="8">
    <location>
        <begin position="4"/>
        <end position="120"/>
    </location>
</feature>
<dbReference type="InterPro" id="IPR039420">
    <property type="entry name" value="WalR-like"/>
</dbReference>
<dbReference type="GO" id="GO:0003677">
    <property type="term" value="F:DNA binding"/>
    <property type="evidence" value="ECO:0007669"/>
    <property type="project" value="UniProtKB-KW"/>
</dbReference>
<evidence type="ECO:0000259" key="8">
    <source>
        <dbReference type="PROSITE" id="PS50110"/>
    </source>
</evidence>
<keyword evidence="3" id="KW-0805">Transcription regulation</keyword>